<dbReference type="AlphaFoldDB" id="A0A5F8H070"/>
<reference evidence="2" key="2">
    <citation type="submission" date="2025-08" db="UniProtKB">
        <authorList>
            <consortium name="Ensembl"/>
        </authorList>
    </citation>
    <scope>IDENTIFICATION</scope>
</reference>
<dbReference type="Pfam" id="PF02798">
    <property type="entry name" value="GST_N"/>
    <property type="match status" value="1"/>
</dbReference>
<dbReference type="Bgee" id="ENSMODG00000036553">
    <property type="expression patterns" value="Expressed in spermatid and 8 other cell types or tissues"/>
</dbReference>
<proteinExistence type="predicted"/>
<reference evidence="2" key="3">
    <citation type="submission" date="2025-09" db="UniProtKB">
        <authorList>
            <consortium name="Ensembl"/>
        </authorList>
    </citation>
    <scope>IDENTIFICATION</scope>
</reference>
<reference evidence="2 3" key="1">
    <citation type="journal article" date="2007" name="Nature">
        <title>Genome of the marsupial Monodelphis domestica reveals innovation in non-coding sequences.</title>
        <authorList>
            <person name="Mikkelsen T.S."/>
            <person name="Wakefield M.J."/>
            <person name="Aken B."/>
            <person name="Amemiya C.T."/>
            <person name="Chang J.L."/>
            <person name="Duke S."/>
            <person name="Garber M."/>
            <person name="Gentles A.J."/>
            <person name="Goodstadt L."/>
            <person name="Heger A."/>
            <person name="Jurka J."/>
            <person name="Kamal M."/>
            <person name="Mauceli E."/>
            <person name="Searle S.M."/>
            <person name="Sharpe T."/>
            <person name="Baker M.L."/>
            <person name="Batzer M.A."/>
            <person name="Benos P.V."/>
            <person name="Belov K."/>
            <person name="Clamp M."/>
            <person name="Cook A."/>
            <person name="Cuff J."/>
            <person name="Das R."/>
            <person name="Davidow L."/>
            <person name="Deakin J.E."/>
            <person name="Fazzari M.J."/>
            <person name="Glass J.L."/>
            <person name="Grabherr M."/>
            <person name="Greally J.M."/>
            <person name="Gu W."/>
            <person name="Hore T.A."/>
            <person name="Huttley G.A."/>
            <person name="Kleber M."/>
            <person name="Jirtle R.L."/>
            <person name="Koina E."/>
            <person name="Lee J.T."/>
            <person name="Mahony S."/>
            <person name="Marra M.A."/>
            <person name="Miller R.D."/>
            <person name="Nicholls R.D."/>
            <person name="Oda M."/>
            <person name="Papenfuss A.T."/>
            <person name="Parra Z.E."/>
            <person name="Pollock D.D."/>
            <person name="Ray D.A."/>
            <person name="Schein J.E."/>
            <person name="Speed T.P."/>
            <person name="Thompson K."/>
            <person name="VandeBerg J.L."/>
            <person name="Wade C.M."/>
            <person name="Walker J.A."/>
            <person name="Waters P.D."/>
            <person name="Webber C."/>
            <person name="Weidman J.R."/>
            <person name="Xie X."/>
            <person name="Zody M.C."/>
            <person name="Baldwin J."/>
            <person name="Abdouelleil A."/>
            <person name="Abdulkadir J."/>
            <person name="Abebe A."/>
            <person name="Abera B."/>
            <person name="Abreu J."/>
            <person name="Acer S.C."/>
            <person name="Aftuck L."/>
            <person name="Alexander A."/>
            <person name="An P."/>
            <person name="Anderson E."/>
            <person name="Anderson S."/>
            <person name="Arachi H."/>
            <person name="Azer M."/>
            <person name="Bachantsang P."/>
            <person name="Barry A."/>
            <person name="Bayul T."/>
            <person name="Berlin A."/>
            <person name="Bessette D."/>
            <person name="Bloom T."/>
            <person name="Bloom T."/>
            <person name="Boguslavskiy L."/>
            <person name="Bonnet C."/>
            <person name="Boukhgalter B."/>
            <person name="Bourzgui I."/>
            <person name="Brown A."/>
            <person name="Cahill P."/>
            <person name="Channer S."/>
            <person name="Cheshatsang Y."/>
            <person name="Chuda L."/>
            <person name="Citroen M."/>
            <person name="Collymore A."/>
            <person name="Cooke P."/>
            <person name="Costello M."/>
            <person name="D'Aco K."/>
            <person name="Daza R."/>
            <person name="De Haan G."/>
            <person name="DeGray S."/>
            <person name="DeMaso C."/>
            <person name="Dhargay N."/>
            <person name="Dooley K."/>
            <person name="Dooley E."/>
            <person name="Doricent M."/>
            <person name="Dorje P."/>
            <person name="Dorjee K."/>
            <person name="Dupes A."/>
            <person name="Elong R."/>
            <person name="Falk J."/>
            <person name="Farina A."/>
            <person name="Faro S."/>
            <person name="Ferguson D."/>
            <person name="Fisher S."/>
            <person name="Foley C.D."/>
            <person name="Franke A."/>
            <person name="Friedrich D."/>
            <person name="Gadbois L."/>
            <person name="Gearin G."/>
            <person name="Gearin C.R."/>
            <person name="Giannoukos G."/>
            <person name="Goode T."/>
            <person name="Graham J."/>
            <person name="Grandbois E."/>
            <person name="Grewal S."/>
            <person name="Gyaltsen K."/>
            <person name="Hafez N."/>
            <person name="Hagos B."/>
            <person name="Hall J."/>
            <person name="Henson C."/>
            <person name="Hollinger A."/>
            <person name="Honan T."/>
            <person name="Huard M.D."/>
            <person name="Hughes L."/>
            <person name="Hurhula B."/>
            <person name="Husby M.E."/>
            <person name="Kamat A."/>
            <person name="Kanga B."/>
            <person name="Kashin S."/>
            <person name="Khazanovich D."/>
            <person name="Kisner P."/>
            <person name="Lance K."/>
            <person name="Lara M."/>
            <person name="Lee W."/>
            <person name="Lennon N."/>
            <person name="Letendre F."/>
            <person name="LeVine R."/>
            <person name="Lipovsky A."/>
            <person name="Liu X."/>
            <person name="Liu J."/>
            <person name="Liu S."/>
            <person name="Lokyitsang T."/>
            <person name="Lokyitsang Y."/>
            <person name="Lubonja R."/>
            <person name="Lui A."/>
            <person name="MacDonald P."/>
            <person name="Magnisalis V."/>
            <person name="Maru K."/>
            <person name="Matthews C."/>
            <person name="McCusker W."/>
            <person name="McDonough S."/>
            <person name="Mehta T."/>
            <person name="Meldrim J."/>
            <person name="Meneus L."/>
            <person name="Mihai O."/>
            <person name="Mihalev A."/>
            <person name="Mihova T."/>
            <person name="Mittelman R."/>
            <person name="Mlenga V."/>
            <person name="Montmayeur A."/>
            <person name="Mulrain L."/>
            <person name="Navidi A."/>
            <person name="Naylor J."/>
            <person name="Negash T."/>
            <person name="Nguyen T."/>
            <person name="Nguyen N."/>
            <person name="Nicol R."/>
            <person name="Norbu C."/>
            <person name="Norbu N."/>
            <person name="Novod N."/>
            <person name="O'Neill B."/>
            <person name="Osman S."/>
            <person name="Markiewicz E."/>
            <person name="Oyono O.L."/>
            <person name="Patti C."/>
            <person name="Phunkhang P."/>
            <person name="Pierre F."/>
            <person name="Priest M."/>
            <person name="Raghuraman S."/>
            <person name="Rege F."/>
            <person name="Reyes R."/>
            <person name="Rise C."/>
            <person name="Rogov P."/>
            <person name="Ross K."/>
            <person name="Ryan E."/>
            <person name="Settipalli S."/>
            <person name="Shea T."/>
            <person name="Sherpa N."/>
            <person name="Shi L."/>
            <person name="Shih D."/>
            <person name="Sparrow T."/>
            <person name="Spaulding J."/>
            <person name="Stalker J."/>
            <person name="Stange-Thomann N."/>
            <person name="Stavropoulos S."/>
            <person name="Stone C."/>
            <person name="Strader C."/>
            <person name="Tesfaye S."/>
            <person name="Thomson T."/>
            <person name="Thoulutsang Y."/>
            <person name="Thoulutsang D."/>
            <person name="Topham K."/>
            <person name="Topping I."/>
            <person name="Tsamla T."/>
            <person name="Vassiliev H."/>
            <person name="Vo A."/>
            <person name="Wangchuk T."/>
            <person name="Wangdi T."/>
            <person name="Weiand M."/>
            <person name="Wilkinson J."/>
            <person name="Wilson A."/>
            <person name="Yadav S."/>
            <person name="Young G."/>
            <person name="Yu Q."/>
            <person name="Zembek L."/>
            <person name="Zhong D."/>
            <person name="Zimmer A."/>
            <person name="Zwirko Z."/>
            <person name="Jaffe D.B."/>
            <person name="Alvarez P."/>
            <person name="Brockman W."/>
            <person name="Butler J."/>
            <person name="Chin C."/>
            <person name="Gnerre S."/>
            <person name="MacCallum I."/>
            <person name="Graves J.A."/>
            <person name="Ponting C.P."/>
            <person name="Breen M."/>
            <person name="Samollow P.B."/>
            <person name="Lander E.S."/>
            <person name="Lindblad-Toh K."/>
        </authorList>
    </citation>
    <scope>NUCLEOTIDE SEQUENCE [LARGE SCALE GENOMIC DNA]</scope>
</reference>
<dbReference type="PANTHER" id="PTHR43917:SF8">
    <property type="entry name" value="GH16740P-RELATED"/>
    <property type="match status" value="1"/>
</dbReference>
<dbReference type="Gene3D" id="3.40.30.10">
    <property type="entry name" value="Glutaredoxin"/>
    <property type="match status" value="1"/>
</dbReference>
<dbReference type="InParanoid" id="A0A5F8H070"/>
<dbReference type="InterPro" id="IPR051369">
    <property type="entry name" value="GST_Theta"/>
</dbReference>
<feature type="domain" description="GST N-terminal" evidence="1">
    <location>
        <begin position="1"/>
        <end position="67"/>
    </location>
</feature>
<protein>
    <recommendedName>
        <fullName evidence="1">GST N-terminal domain-containing protein</fullName>
    </recommendedName>
</protein>
<evidence type="ECO:0000313" key="2">
    <source>
        <dbReference type="Ensembl" id="ENSMODP00000053258.1"/>
    </source>
</evidence>
<dbReference type="GeneTree" id="ENSGT00940000156366"/>
<keyword evidence="3" id="KW-1185">Reference proteome</keyword>
<dbReference type="SUPFAM" id="SSF52833">
    <property type="entry name" value="Thioredoxin-like"/>
    <property type="match status" value="1"/>
</dbReference>
<evidence type="ECO:0000313" key="3">
    <source>
        <dbReference type="Proteomes" id="UP000002280"/>
    </source>
</evidence>
<dbReference type="OMA" id="TIMSQYS"/>
<dbReference type="InterPro" id="IPR036249">
    <property type="entry name" value="Thioredoxin-like_sf"/>
</dbReference>
<dbReference type="InterPro" id="IPR004045">
    <property type="entry name" value="Glutathione_S-Trfase_N"/>
</dbReference>
<dbReference type="PROSITE" id="PS50404">
    <property type="entry name" value="GST_NTER"/>
    <property type="match status" value="1"/>
</dbReference>
<accession>A0A5F8H070</accession>
<dbReference type="Proteomes" id="UP000002280">
    <property type="component" value="Chromosome 3"/>
</dbReference>
<sequence>MVLNLYLDLLNPSCRSIYIFARRNQITFEMIPVDLMKAEHCSEDFVKINPFMKVPVLTDESFILRER</sequence>
<evidence type="ECO:0000259" key="1">
    <source>
        <dbReference type="PROSITE" id="PS50404"/>
    </source>
</evidence>
<organism evidence="2 3">
    <name type="scientific">Monodelphis domestica</name>
    <name type="common">Gray short-tailed opossum</name>
    <dbReference type="NCBI Taxonomy" id="13616"/>
    <lineage>
        <taxon>Eukaryota</taxon>
        <taxon>Metazoa</taxon>
        <taxon>Chordata</taxon>
        <taxon>Craniata</taxon>
        <taxon>Vertebrata</taxon>
        <taxon>Euteleostomi</taxon>
        <taxon>Mammalia</taxon>
        <taxon>Metatheria</taxon>
        <taxon>Didelphimorphia</taxon>
        <taxon>Didelphidae</taxon>
        <taxon>Monodelphis</taxon>
    </lineage>
</organism>
<dbReference type="Ensembl" id="ENSMODT00000071886.1">
    <property type="protein sequence ID" value="ENSMODP00000053258.1"/>
    <property type="gene ID" value="ENSMODG00000036553.1"/>
</dbReference>
<dbReference type="PANTHER" id="PTHR43917">
    <property type="match status" value="1"/>
</dbReference>
<name>A0A5F8H070_MONDO</name>
<dbReference type="STRING" id="13616.ENSMODP00000053258"/>